<dbReference type="EMBL" id="JACHLR010000024">
    <property type="protein sequence ID" value="MBB4860561.1"/>
    <property type="molecule type" value="Genomic_DNA"/>
</dbReference>
<evidence type="ECO:0000256" key="3">
    <source>
        <dbReference type="ARBA" id="ARBA00022553"/>
    </source>
</evidence>
<dbReference type="Gene3D" id="3.30.565.10">
    <property type="entry name" value="Histidine kinase-like ATPase, C-terminal domain"/>
    <property type="match status" value="1"/>
</dbReference>
<dbReference type="InterPro" id="IPR003594">
    <property type="entry name" value="HATPase_dom"/>
</dbReference>
<dbReference type="GO" id="GO:0000155">
    <property type="term" value="F:phosphorelay sensor kinase activity"/>
    <property type="evidence" value="ECO:0007669"/>
    <property type="project" value="InterPro"/>
</dbReference>
<dbReference type="InterPro" id="IPR036097">
    <property type="entry name" value="HisK_dim/P_sf"/>
</dbReference>
<keyword evidence="7" id="KW-0067">ATP-binding</keyword>
<dbReference type="PRINTS" id="PR00344">
    <property type="entry name" value="BCTRLSENSOR"/>
</dbReference>
<organism evidence="11 12">
    <name type="scientific">Novosphingobium chloroacetimidivorans</name>
    <dbReference type="NCBI Taxonomy" id="1428314"/>
    <lineage>
        <taxon>Bacteria</taxon>
        <taxon>Pseudomonadati</taxon>
        <taxon>Pseudomonadota</taxon>
        <taxon>Alphaproteobacteria</taxon>
        <taxon>Sphingomonadales</taxon>
        <taxon>Sphingomonadaceae</taxon>
        <taxon>Novosphingobium</taxon>
    </lineage>
</organism>
<dbReference type="SMART" id="SM00387">
    <property type="entry name" value="HATPase_c"/>
    <property type="match status" value="1"/>
</dbReference>
<dbReference type="Gene3D" id="1.10.287.130">
    <property type="match status" value="1"/>
</dbReference>
<dbReference type="SMART" id="SM00388">
    <property type="entry name" value="HisKA"/>
    <property type="match status" value="1"/>
</dbReference>
<dbReference type="Pfam" id="PF02518">
    <property type="entry name" value="HATPase_c"/>
    <property type="match status" value="1"/>
</dbReference>
<dbReference type="AlphaFoldDB" id="A0A7W7KD51"/>
<evidence type="ECO:0000256" key="4">
    <source>
        <dbReference type="ARBA" id="ARBA00022679"/>
    </source>
</evidence>
<keyword evidence="12" id="KW-1185">Reference proteome</keyword>
<evidence type="ECO:0000256" key="6">
    <source>
        <dbReference type="ARBA" id="ARBA00022777"/>
    </source>
</evidence>
<keyword evidence="5" id="KW-0547">Nucleotide-binding</keyword>
<evidence type="ECO:0000313" key="11">
    <source>
        <dbReference type="EMBL" id="MBB4860561.1"/>
    </source>
</evidence>
<gene>
    <name evidence="11" type="ORF">HNO88_003905</name>
</gene>
<dbReference type="EC" id="2.7.13.3" evidence="2"/>
<reference evidence="11 12" key="1">
    <citation type="submission" date="2020-08" db="EMBL/GenBank/DDBJ databases">
        <title>Functional genomics of gut bacteria from endangered species of beetles.</title>
        <authorList>
            <person name="Carlos-Shanley C."/>
        </authorList>
    </citation>
    <scope>NUCLEOTIDE SEQUENCE [LARGE SCALE GENOMIC DNA]</scope>
    <source>
        <strain evidence="11 12">S00245</strain>
    </source>
</reference>
<dbReference type="Proteomes" id="UP000555448">
    <property type="component" value="Unassembled WGS sequence"/>
</dbReference>
<keyword evidence="9" id="KW-0175">Coiled coil</keyword>
<dbReference type="SUPFAM" id="SSF55874">
    <property type="entry name" value="ATPase domain of HSP90 chaperone/DNA topoisomerase II/histidine kinase"/>
    <property type="match status" value="1"/>
</dbReference>
<evidence type="ECO:0000256" key="2">
    <source>
        <dbReference type="ARBA" id="ARBA00012438"/>
    </source>
</evidence>
<dbReference type="InterPro" id="IPR035965">
    <property type="entry name" value="PAS-like_dom_sf"/>
</dbReference>
<dbReference type="GO" id="GO:0005524">
    <property type="term" value="F:ATP binding"/>
    <property type="evidence" value="ECO:0007669"/>
    <property type="project" value="UniProtKB-KW"/>
</dbReference>
<dbReference type="Gene3D" id="3.30.450.20">
    <property type="entry name" value="PAS domain"/>
    <property type="match status" value="1"/>
</dbReference>
<evidence type="ECO:0000256" key="8">
    <source>
        <dbReference type="ARBA" id="ARBA00023012"/>
    </source>
</evidence>
<dbReference type="Pfam" id="PF00512">
    <property type="entry name" value="HisKA"/>
    <property type="match status" value="1"/>
</dbReference>
<evidence type="ECO:0000313" key="12">
    <source>
        <dbReference type="Proteomes" id="UP000555448"/>
    </source>
</evidence>
<keyword evidence="6 11" id="KW-0418">Kinase</keyword>
<dbReference type="InterPro" id="IPR005467">
    <property type="entry name" value="His_kinase_dom"/>
</dbReference>
<dbReference type="InterPro" id="IPR004358">
    <property type="entry name" value="Sig_transdc_His_kin-like_C"/>
</dbReference>
<comment type="caution">
    <text evidence="11">The sequence shown here is derived from an EMBL/GenBank/DDBJ whole genome shotgun (WGS) entry which is preliminary data.</text>
</comment>
<keyword evidence="4" id="KW-0808">Transferase</keyword>
<dbReference type="PROSITE" id="PS50109">
    <property type="entry name" value="HIS_KIN"/>
    <property type="match status" value="1"/>
</dbReference>
<evidence type="ECO:0000256" key="5">
    <source>
        <dbReference type="ARBA" id="ARBA00022741"/>
    </source>
</evidence>
<evidence type="ECO:0000256" key="7">
    <source>
        <dbReference type="ARBA" id="ARBA00022840"/>
    </source>
</evidence>
<accession>A0A7W7KD51</accession>
<feature type="coiled-coil region" evidence="9">
    <location>
        <begin position="182"/>
        <end position="209"/>
    </location>
</feature>
<name>A0A7W7KD51_9SPHN</name>
<keyword evidence="8" id="KW-0902">Two-component regulatory system</keyword>
<proteinExistence type="predicted"/>
<dbReference type="PANTHER" id="PTHR43065:SF10">
    <property type="entry name" value="PEROXIDE STRESS-ACTIVATED HISTIDINE KINASE MAK3"/>
    <property type="match status" value="1"/>
</dbReference>
<feature type="domain" description="Histidine kinase" evidence="10">
    <location>
        <begin position="218"/>
        <end position="435"/>
    </location>
</feature>
<comment type="catalytic activity">
    <reaction evidence="1">
        <text>ATP + protein L-histidine = ADP + protein N-phospho-L-histidine.</text>
        <dbReference type="EC" id="2.7.13.3"/>
    </reaction>
</comment>
<dbReference type="InterPro" id="IPR036890">
    <property type="entry name" value="HATPase_C_sf"/>
</dbReference>
<dbReference type="SUPFAM" id="SSF47384">
    <property type="entry name" value="Homodimeric domain of signal transducing histidine kinase"/>
    <property type="match status" value="1"/>
</dbReference>
<evidence type="ECO:0000256" key="1">
    <source>
        <dbReference type="ARBA" id="ARBA00000085"/>
    </source>
</evidence>
<dbReference type="CDD" id="cd00082">
    <property type="entry name" value="HisKA"/>
    <property type="match status" value="1"/>
</dbReference>
<dbReference type="SUPFAM" id="SSF55785">
    <property type="entry name" value="PYP-like sensor domain (PAS domain)"/>
    <property type="match status" value="1"/>
</dbReference>
<dbReference type="InterPro" id="IPR003661">
    <property type="entry name" value="HisK_dim/P_dom"/>
</dbReference>
<keyword evidence="3" id="KW-0597">Phosphoprotein</keyword>
<evidence type="ECO:0000256" key="9">
    <source>
        <dbReference type="SAM" id="Coils"/>
    </source>
</evidence>
<evidence type="ECO:0000259" key="10">
    <source>
        <dbReference type="PROSITE" id="PS50109"/>
    </source>
</evidence>
<dbReference type="PANTHER" id="PTHR43065">
    <property type="entry name" value="SENSOR HISTIDINE KINASE"/>
    <property type="match status" value="1"/>
</dbReference>
<sequence>MAPAIACGSGVMGMNSMLPEAEATILALAEVFEPDLDDTGMNLTFSRLLRHMPIALWVVDSRSAWDAFEQLRAEGVVDIEAHLAENPDLIEFACDTVMVSQANDAAMKLIGQTDESYYPRSVRHMFEATPQAVARVMSAHFNGLRTHVEELRINASGGRVVDVLFLVTYPRPPERMDVTFIIMVEITERRAAEAQLRQLQADLAHASRVSTLGEMASSIAHEVRQPLGAIILNGNTGIRWLDKAEPNLGKVRHLLKRMVANASEATEIIDRIQEMASKRVPVPARFSLSEIVDVALRFVHHESIQRRIAIRPLLRSHLPLVLGDRIQLQQVVVNLLVNAMHAIDQREGEGPRHIAVSTDVEANGRIVLKVADTGPGIAEEHLDNLFDGFFSTKDDGMGMGLTICASIMRAHDGDIAAENGTDGGAVFSCRLPPAPEARPA</sequence>
<protein>
    <recommendedName>
        <fullName evidence="2">histidine kinase</fullName>
        <ecNumber evidence="2">2.7.13.3</ecNumber>
    </recommendedName>
</protein>